<keyword evidence="13" id="KW-0479">Metal-binding</keyword>
<feature type="domain" description="4'-phosphopantetheinyl transferase N-terminal" evidence="15">
    <location>
        <begin position="26"/>
        <end position="91"/>
    </location>
</feature>
<evidence type="ECO:0000256" key="4">
    <source>
        <dbReference type="ARBA" id="ARBA00011503"/>
    </source>
</evidence>
<feature type="binding site" evidence="12">
    <location>
        <position position="146"/>
    </location>
    <ligand>
        <name>CoA</name>
        <dbReference type="ChEBI" id="CHEBI:57287"/>
    </ligand>
</feature>
<feature type="domain" description="4'-phosphopantetheinyl transferase" evidence="14">
    <location>
        <begin position="99"/>
        <end position="169"/>
    </location>
</feature>
<feature type="binding site" evidence="12">
    <location>
        <position position="102"/>
    </location>
    <ligand>
        <name>CoA</name>
        <dbReference type="ChEBI" id="CHEBI:57287"/>
    </ligand>
</feature>
<dbReference type="InterPro" id="IPR037143">
    <property type="entry name" value="4-PPantetheinyl_Trfase_dom_sf"/>
</dbReference>
<evidence type="ECO:0000256" key="11">
    <source>
        <dbReference type="ARBA" id="ARBA00049191"/>
    </source>
</evidence>
<evidence type="ECO:0000256" key="10">
    <source>
        <dbReference type="ARBA" id="ARBA00049176"/>
    </source>
</evidence>
<evidence type="ECO:0000313" key="16">
    <source>
        <dbReference type="EMBL" id="EOD77548.1"/>
    </source>
</evidence>
<evidence type="ECO:0000256" key="2">
    <source>
        <dbReference type="ARBA" id="ARBA00004993"/>
    </source>
</evidence>
<keyword evidence="17" id="KW-1185">Reference proteome</keyword>
<feature type="binding site" evidence="13">
    <location>
        <position position="103"/>
    </location>
    <ligand>
        <name>Mg(2+)</name>
        <dbReference type="ChEBI" id="CHEBI:18420"/>
    </ligand>
</feature>
<dbReference type="Pfam" id="PF17837">
    <property type="entry name" value="4PPT_N"/>
    <property type="match status" value="1"/>
</dbReference>
<dbReference type="InterPro" id="IPR003542">
    <property type="entry name" value="Enbac_synth_compD-like"/>
</dbReference>
<dbReference type="PANTHER" id="PTHR38096">
    <property type="entry name" value="ENTEROBACTIN SYNTHASE COMPONENT D"/>
    <property type="match status" value="1"/>
</dbReference>
<dbReference type="GO" id="GO:0005886">
    <property type="term" value="C:plasma membrane"/>
    <property type="evidence" value="ECO:0007669"/>
    <property type="project" value="TreeGrafter"/>
</dbReference>
<keyword evidence="7" id="KW-0259">Enterobactin biosynthesis</keyword>
<sequence length="220" mass="24778">MVSTDICYDARYLQRLSSRGIQLPEKMHHEAVLKRKCEFSAGRYCAFYAQKNLGIEIPSKVGIGSNREPVWPSGIVGSISHCQGKAVAVAAYQSDCKYLGVDIEPLIKPQTCSQIWDSILCEDEFKYRYHFLNEELFLTTIFSAKESLYKAIFPYINVIASFDTAKLIGVDPSSRVLYLSLSRSFNATLQHGCTFPIGYQMFTDKVILTLVRCNTKTIGV</sequence>
<comment type="catalytic activity">
    <reaction evidence="11">
        <text>apo-[peptidyl-carrier protein] + CoA = holo-[peptidyl-carrier protein] + adenosine 3',5'-bisphosphate + H(+)</text>
        <dbReference type="Rhea" id="RHEA:46228"/>
        <dbReference type="Rhea" id="RHEA-COMP:11479"/>
        <dbReference type="Rhea" id="RHEA-COMP:11480"/>
        <dbReference type="ChEBI" id="CHEBI:15378"/>
        <dbReference type="ChEBI" id="CHEBI:29999"/>
        <dbReference type="ChEBI" id="CHEBI:57287"/>
        <dbReference type="ChEBI" id="CHEBI:58343"/>
        <dbReference type="ChEBI" id="CHEBI:64479"/>
    </reaction>
</comment>
<evidence type="ECO:0000256" key="8">
    <source>
        <dbReference type="ARBA" id="ARBA00029894"/>
    </source>
</evidence>
<dbReference type="GO" id="GO:0009239">
    <property type="term" value="P:enterobactin biosynthetic process"/>
    <property type="evidence" value="ECO:0007669"/>
    <property type="project" value="UniProtKB-UniPathway"/>
</dbReference>
<reference evidence="16 17" key="1">
    <citation type="journal article" date="2014" name="PLoS ONE">
        <title>Grimontia indica AK16(T), sp. nov., Isolated from a Seawater Sample Reports the Presence of Pathogenic Genes Similar to Vibrio Genus.</title>
        <authorList>
            <person name="Singh A."/>
            <person name="Vaidya B."/>
            <person name="Khatri I."/>
            <person name="Srinivas T.N."/>
            <person name="Subramanian S."/>
            <person name="Korpole S."/>
            <person name="Pinnaka A.K."/>
        </authorList>
    </citation>
    <scope>NUCLEOTIDE SEQUENCE [LARGE SCALE GENOMIC DNA]</scope>
    <source>
        <strain evidence="16 17">AK16</strain>
    </source>
</reference>
<evidence type="ECO:0000259" key="14">
    <source>
        <dbReference type="Pfam" id="PF01648"/>
    </source>
</evidence>
<organism evidence="16 17">
    <name type="scientific">Grimontia indica</name>
    <dbReference type="NCBI Taxonomy" id="1056512"/>
    <lineage>
        <taxon>Bacteria</taxon>
        <taxon>Pseudomonadati</taxon>
        <taxon>Pseudomonadota</taxon>
        <taxon>Gammaproteobacteria</taxon>
        <taxon>Vibrionales</taxon>
        <taxon>Vibrionaceae</taxon>
        <taxon>Grimontia</taxon>
    </lineage>
</organism>
<feature type="binding site" evidence="12">
    <location>
        <begin position="80"/>
        <end position="81"/>
    </location>
    <ligand>
        <name>CoA</name>
        <dbReference type="ChEBI" id="CHEBI:57287"/>
    </ligand>
</feature>
<name>R1GN11_9GAMM</name>
<keyword evidence="13" id="KW-0460">Magnesium</keyword>
<dbReference type="UniPathway" id="UPA00017"/>
<comment type="catalytic activity">
    <reaction evidence="10">
        <text>apo-[aryl-carrier protein] + CoA = holo-[aryl-carrier protein] + adenosine 3',5'-bisphosphate + H(+)</text>
        <dbReference type="Rhea" id="RHEA:48404"/>
        <dbReference type="Rhea" id="RHEA-COMP:15903"/>
        <dbReference type="Rhea" id="RHEA-COMP:17557"/>
        <dbReference type="ChEBI" id="CHEBI:15378"/>
        <dbReference type="ChEBI" id="CHEBI:29999"/>
        <dbReference type="ChEBI" id="CHEBI:57287"/>
        <dbReference type="ChEBI" id="CHEBI:58343"/>
        <dbReference type="ChEBI" id="CHEBI:64479"/>
    </reaction>
</comment>
<dbReference type="InterPro" id="IPR041354">
    <property type="entry name" value="4PPT_N"/>
</dbReference>
<gene>
    <name evidence="16" type="ORF">D515_03745</name>
</gene>
<dbReference type="AlphaFoldDB" id="R1GN11"/>
<evidence type="ECO:0000256" key="7">
    <source>
        <dbReference type="ARBA" id="ARBA00023191"/>
    </source>
</evidence>
<dbReference type="GO" id="GO:0000287">
    <property type="term" value="F:magnesium ion binding"/>
    <property type="evidence" value="ECO:0007669"/>
    <property type="project" value="InterPro"/>
</dbReference>
<dbReference type="PRINTS" id="PR01399">
    <property type="entry name" value="ENTSNTHTASED"/>
</dbReference>
<dbReference type="eggNOG" id="COG2977">
    <property type="taxonomic scope" value="Bacteria"/>
</dbReference>
<evidence type="ECO:0000256" key="13">
    <source>
        <dbReference type="PIRSR" id="PIRSR603542-2"/>
    </source>
</evidence>
<dbReference type="SUPFAM" id="SSF56214">
    <property type="entry name" value="4'-phosphopantetheinyl transferase"/>
    <property type="match status" value="1"/>
</dbReference>
<comment type="subunit">
    <text evidence="4">EntB, EntD, EntE, and EntF form a multienzyme complex called enterobactin synthase.</text>
</comment>
<dbReference type="GO" id="GO:0008897">
    <property type="term" value="F:holo-[acyl-carrier-protein] synthase activity"/>
    <property type="evidence" value="ECO:0007669"/>
    <property type="project" value="InterPro"/>
</dbReference>
<keyword evidence="6 16" id="KW-0808">Transferase</keyword>
<evidence type="ECO:0000313" key="17">
    <source>
        <dbReference type="Proteomes" id="UP000011223"/>
    </source>
</evidence>
<feature type="binding site" evidence="12">
    <location>
        <position position="35"/>
    </location>
    <ligand>
        <name>CoA</name>
        <dbReference type="ChEBI" id="CHEBI:57287"/>
    </ligand>
</feature>
<comment type="similarity">
    <text evidence="3">Belongs to the P-Pant transferase superfamily. EntD family.</text>
</comment>
<comment type="function">
    <text evidence="1">Involved in the biosynthesis of the siderophore enterobactin (enterochelin), which is a macrocyclic trimeric lactone of N-(2,3-dihydroxybenzoyl)-serine. The serine trilactone serves as a scaffolding for the three catechol functionalities that provide hexadentate coordination for the tightly ligated iron(2+) atoms. Plays an essential role in the assembly of the enterobactin by catalyzing the transfer of the 4'-phosphopantetheine (Ppant) moiety from coenzyme A to the apo-domains of both EntB (ArCP domain) and EntF (PCP domain) to yield their holo-forms which make them competent for the activation of 2,3-dihydroxybenzoate (DHB) and L-serine, respectively.</text>
</comment>
<dbReference type="InterPro" id="IPR008278">
    <property type="entry name" value="4-PPantetheinyl_Trfase_dom"/>
</dbReference>
<feature type="binding site" evidence="13">
    <location>
        <position position="104"/>
    </location>
    <ligand>
        <name>Mg(2+)</name>
        <dbReference type="ChEBI" id="CHEBI:18420"/>
    </ligand>
</feature>
<accession>R1GN11</accession>
<evidence type="ECO:0000256" key="1">
    <source>
        <dbReference type="ARBA" id="ARBA00003937"/>
    </source>
</evidence>
<proteinExistence type="inferred from homology"/>
<evidence type="ECO:0000256" key="6">
    <source>
        <dbReference type="ARBA" id="ARBA00022679"/>
    </source>
</evidence>
<dbReference type="PANTHER" id="PTHR38096:SF1">
    <property type="entry name" value="ENTEROBACTIN SYNTHASE COMPONENT D"/>
    <property type="match status" value="1"/>
</dbReference>
<dbReference type="Pfam" id="PF01648">
    <property type="entry name" value="ACPS"/>
    <property type="match status" value="1"/>
</dbReference>
<comment type="pathway">
    <text evidence="2">Siderophore biosynthesis; enterobactin biosynthesis.</text>
</comment>
<feature type="binding site" evidence="13">
    <location>
        <position position="102"/>
    </location>
    <ligand>
        <name>Mg(2+)</name>
        <dbReference type="ChEBI" id="CHEBI:18420"/>
    </ligand>
</feature>
<evidence type="ECO:0000259" key="15">
    <source>
        <dbReference type="Pfam" id="PF17837"/>
    </source>
</evidence>
<dbReference type="EMBL" id="ANFM02000048">
    <property type="protein sequence ID" value="EOD77548.1"/>
    <property type="molecule type" value="Genomic_DNA"/>
</dbReference>
<dbReference type="GO" id="GO:0009366">
    <property type="term" value="C:enterobactin synthetase complex"/>
    <property type="evidence" value="ECO:0007669"/>
    <property type="project" value="InterPro"/>
</dbReference>
<evidence type="ECO:0000256" key="9">
    <source>
        <dbReference type="ARBA" id="ARBA00031996"/>
    </source>
</evidence>
<protein>
    <recommendedName>
        <fullName evidence="5">Enterobactin synthase component D</fullName>
    </recommendedName>
    <alternativeName>
        <fullName evidence="8">4'-phosphopantetheinyl transferase EntD</fullName>
    </alternativeName>
    <alternativeName>
        <fullName evidence="9">Enterochelin synthase D</fullName>
    </alternativeName>
</protein>
<comment type="caution">
    <text evidence="16">The sequence shown here is derived from an EMBL/GenBank/DDBJ whole genome shotgun (WGS) entry which is preliminary data.</text>
</comment>
<comment type="cofactor">
    <cofactor evidence="13">
        <name>Mg(2+)</name>
        <dbReference type="ChEBI" id="CHEBI:18420"/>
    </cofactor>
</comment>
<evidence type="ECO:0000256" key="12">
    <source>
        <dbReference type="PIRSR" id="PIRSR603542-1"/>
    </source>
</evidence>
<evidence type="ECO:0000256" key="3">
    <source>
        <dbReference type="ARBA" id="ARBA00008342"/>
    </source>
</evidence>
<feature type="binding site" evidence="12">
    <location>
        <position position="150"/>
    </location>
    <ligand>
        <name>CoA</name>
        <dbReference type="ChEBI" id="CHEBI:57287"/>
    </ligand>
</feature>
<dbReference type="Proteomes" id="UP000011223">
    <property type="component" value="Unassembled WGS sequence"/>
</dbReference>
<feature type="binding site" evidence="12">
    <location>
        <position position="43"/>
    </location>
    <ligand>
        <name>CoA</name>
        <dbReference type="ChEBI" id="CHEBI:57287"/>
    </ligand>
</feature>
<evidence type="ECO:0000256" key="5">
    <source>
        <dbReference type="ARBA" id="ARBA00019087"/>
    </source>
</evidence>